<protein>
    <submittedName>
        <fullName evidence="2">DUF1543 domain-containing protein</fullName>
    </submittedName>
</protein>
<geneLocation type="plasmid" evidence="2 3">
    <name>unnamed1</name>
</geneLocation>
<name>A0A518XI53_9GAMM</name>
<evidence type="ECO:0000313" key="3">
    <source>
        <dbReference type="Proteomes" id="UP000319411"/>
    </source>
</evidence>
<gene>
    <name evidence="2" type="ORF">D8B20_18255</name>
</gene>
<feature type="domain" description="DUF1543" evidence="1">
    <location>
        <begin position="15"/>
        <end position="66"/>
    </location>
</feature>
<proteinExistence type="predicted"/>
<feature type="domain" description="DUF1543" evidence="1">
    <location>
        <begin position="90"/>
        <end position="133"/>
    </location>
</feature>
<dbReference type="InterPro" id="IPR011440">
    <property type="entry name" value="DUF1543"/>
</dbReference>
<evidence type="ECO:0000313" key="2">
    <source>
        <dbReference type="EMBL" id="QDY43874.1"/>
    </source>
</evidence>
<dbReference type="Proteomes" id="UP000319411">
    <property type="component" value="Plasmid unnamed1"/>
</dbReference>
<keyword evidence="2" id="KW-0614">Plasmid</keyword>
<dbReference type="KEGG" id="pdis:D8B20_18255"/>
<dbReference type="EMBL" id="CP032703">
    <property type="protein sequence ID" value="QDY43874.1"/>
    <property type="molecule type" value="Genomic_DNA"/>
</dbReference>
<dbReference type="Gene3D" id="3.10.20.10">
    <property type="match status" value="2"/>
</dbReference>
<evidence type="ECO:0000259" key="1">
    <source>
        <dbReference type="Pfam" id="PF07566"/>
    </source>
</evidence>
<organism evidence="2 3">
    <name type="scientific">Candidatus Pantoea soli</name>
    <dbReference type="NCBI Taxonomy" id="3098669"/>
    <lineage>
        <taxon>Bacteria</taxon>
        <taxon>Pseudomonadati</taxon>
        <taxon>Pseudomonadota</taxon>
        <taxon>Gammaproteobacteria</taxon>
        <taxon>Enterobacterales</taxon>
        <taxon>Erwiniaceae</taxon>
        <taxon>Pantoea</taxon>
    </lineage>
</organism>
<sequence>MDLFMFYVGGSAGKANIEVHDIQFVAARKPREAWPALREAWFGDADKIHIDGYARITWADGYRVMLSEKPEKSDRRLFFVNVGAYHPASLAERHAFDLFVAKNAREAKAKALATLLPGANHQHKDNLAAVDDCLLLDKIGDWYVTLTPQAEGEPLRPAWQGYQPIGLRQRS</sequence>
<dbReference type="OrthoDB" id="850243at2"/>
<dbReference type="Pfam" id="PF07566">
    <property type="entry name" value="DUF1543"/>
    <property type="match status" value="2"/>
</dbReference>
<keyword evidence="3" id="KW-1185">Reference proteome</keyword>
<reference evidence="2 3" key="1">
    <citation type="submission" date="2018-10" db="EMBL/GenBank/DDBJ databases">
        <title>Genome Sequencing of Pantoea dispersa DSM 32899.</title>
        <authorList>
            <person name="Nawrath M."/>
            <person name="Ottenheim C."/>
            <person name="Wilm A."/>
            <person name="Zimmermann W."/>
            <person name="Wu J.C."/>
        </authorList>
    </citation>
    <scope>NUCLEOTIDE SEQUENCE [LARGE SCALE GENOMIC DNA]</scope>
    <source>
        <strain evidence="2 3">DSM 32899</strain>
        <plasmid evidence="2 3">unnamed1</plasmid>
    </source>
</reference>
<accession>A0A518XI53</accession>
<dbReference type="AlphaFoldDB" id="A0A518XI53"/>
<dbReference type="RefSeq" id="WP_145890948.1">
    <property type="nucleotide sequence ID" value="NZ_CP032703.1"/>
</dbReference>